<protein>
    <submittedName>
        <fullName evidence="2">Uncharacterized protein</fullName>
    </submittedName>
</protein>
<gene>
    <name evidence="2" type="ORF">BRAFLDRAFT_126752</name>
</gene>
<reference evidence="2" key="1">
    <citation type="journal article" date="2008" name="Nature">
        <title>The amphioxus genome and the evolution of the chordate karyotype.</title>
        <authorList>
            <consortium name="US DOE Joint Genome Institute (JGI-PGF)"/>
            <person name="Putnam N.H."/>
            <person name="Butts T."/>
            <person name="Ferrier D.E.K."/>
            <person name="Furlong R.F."/>
            <person name="Hellsten U."/>
            <person name="Kawashima T."/>
            <person name="Robinson-Rechavi M."/>
            <person name="Shoguchi E."/>
            <person name="Terry A."/>
            <person name="Yu J.-K."/>
            <person name="Benito-Gutierrez E.L."/>
            <person name="Dubchak I."/>
            <person name="Garcia-Fernandez J."/>
            <person name="Gibson-Brown J.J."/>
            <person name="Grigoriev I.V."/>
            <person name="Horton A.C."/>
            <person name="de Jong P.J."/>
            <person name="Jurka J."/>
            <person name="Kapitonov V.V."/>
            <person name="Kohara Y."/>
            <person name="Kuroki Y."/>
            <person name="Lindquist E."/>
            <person name="Lucas S."/>
            <person name="Osoegawa K."/>
            <person name="Pennacchio L.A."/>
            <person name="Salamov A.A."/>
            <person name="Satou Y."/>
            <person name="Sauka-Spengler T."/>
            <person name="Schmutz J."/>
            <person name="Shin-I T."/>
            <person name="Toyoda A."/>
            <person name="Bronner-Fraser M."/>
            <person name="Fujiyama A."/>
            <person name="Holland L.Z."/>
            <person name="Holland P.W.H."/>
            <person name="Satoh N."/>
            <person name="Rokhsar D.S."/>
        </authorList>
    </citation>
    <scope>NUCLEOTIDE SEQUENCE [LARGE SCALE GENOMIC DNA]</scope>
    <source>
        <strain evidence="2">S238N-H82</strain>
        <tissue evidence="2">Testes</tissue>
    </source>
</reference>
<name>C3YG72_BRAFL</name>
<proteinExistence type="predicted"/>
<evidence type="ECO:0000256" key="1">
    <source>
        <dbReference type="SAM" id="MobiDB-lite"/>
    </source>
</evidence>
<sequence>MYKKVRRTITSMMNWRRAFARRQPKGLRSSSPSVGTAEVRQSNGRATISALPKEMPCEQLSTTREVLRRVSMPYMCTRTGRSSQPTPGSRRMSPKSVWPRTATSAPAVRLTTADLTTVVVLFARGTVTCQCLRYFSVFGEVNSDIRRFLFRLSSILRYTYFTKLSIIL</sequence>
<dbReference type="EMBL" id="GG666511">
    <property type="protein sequence ID" value="EEN60593.1"/>
    <property type="molecule type" value="Genomic_DNA"/>
</dbReference>
<feature type="compositionally biased region" description="Polar residues" evidence="1">
    <location>
        <begin position="28"/>
        <end position="45"/>
    </location>
</feature>
<evidence type="ECO:0000313" key="2">
    <source>
        <dbReference type="EMBL" id="EEN60593.1"/>
    </source>
</evidence>
<organism>
    <name type="scientific">Branchiostoma floridae</name>
    <name type="common">Florida lancelet</name>
    <name type="synonym">Amphioxus</name>
    <dbReference type="NCBI Taxonomy" id="7739"/>
    <lineage>
        <taxon>Eukaryota</taxon>
        <taxon>Metazoa</taxon>
        <taxon>Chordata</taxon>
        <taxon>Cephalochordata</taxon>
        <taxon>Leptocardii</taxon>
        <taxon>Amphioxiformes</taxon>
        <taxon>Branchiostomatidae</taxon>
        <taxon>Branchiostoma</taxon>
    </lineage>
</organism>
<dbReference type="AlphaFoldDB" id="C3YG72"/>
<accession>C3YG72</accession>
<feature type="region of interest" description="Disordered" evidence="1">
    <location>
        <begin position="21"/>
        <end position="45"/>
    </location>
</feature>
<dbReference type="InParanoid" id="C3YG72"/>
<feature type="region of interest" description="Disordered" evidence="1">
    <location>
        <begin position="77"/>
        <end position="98"/>
    </location>
</feature>